<dbReference type="Pfam" id="PF00700">
    <property type="entry name" value="Flagellin_C"/>
    <property type="match status" value="1"/>
</dbReference>
<keyword evidence="7" id="KW-1185">Reference proteome</keyword>
<dbReference type="SUPFAM" id="SSF64518">
    <property type="entry name" value="Phase 1 flagellin"/>
    <property type="match status" value="2"/>
</dbReference>
<dbReference type="AlphaFoldDB" id="A0A917MKY0"/>
<protein>
    <recommendedName>
        <fullName evidence="3">Flagellin</fullName>
    </recommendedName>
</protein>
<comment type="function">
    <text evidence="3">Flagellin is the subunit protein which polymerizes to form the filaments of bacterial flagella.</text>
</comment>
<keyword evidence="2 3" id="KW-0975">Bacterial flagellum</keyword>
<comment type="caution">
    <text evidence="6">The sequence shown here is derived from an EMBL/GenBank/DDBJ whole genome shotgun (WGS) entry which is preliminary data.</text>
</comment>
<evidence type="ECO:0000313" key="6">
    <source>
        <dbReference type="EMBL" id="GGH26546.1"/>
    </source>
</evidence>
<comment type="similarity">
    <text evidence="1 3">Belongs to the bacterial flagellin family.</text>
</comment>
<dbReference type="GO" id="GO:0009288">
    <property type="term" value="C:bacterial-type flagellum"/>
    <property type="evidence" value="ECO:0007669"/>
    <property type="project" value="UniProtKB-SubCell"/>
</dbReference>
<comment type="subcellular location">
    <subcellularLocation>
        <location evidence="3">Secreted</location>
    </subcellularLocation>
    <subcellularLocation>
        <location evidence="3">Bacterial flagellum</location>
    </subcellularLocation>
</comment>
<dbReference type="Proteomes" id="UP000603912">
    <property type="component" value="Unassembled WGS sequence"/>
</dbReference>
<gene>
    <name evidence="6" type="ORF">GCM10007036_34420</name>
</gene>
<feature type="domain" description="Flagellin C-terminal" evidence="5">
    <location>
        <begin position="352"/>
        <end position="434"/>
    </location>
</feature>
<evidence type="ECO:0000259" key="4">
    <source>
        <dbReference type="Pfam" id="PF00669"/>
    </source>
</evidence>
<evidence type="ECO:0000256" key="3">
    <source>
        <dbReference type="RuleBase" id="RU362073"/>
    </source>
</evidence>
<dbReference type="InterPro" id="IPR001029">
    <property type="entry name" value="Flagellin_N"/>
</dbReference>
<dbReference type="Pfam" id="PF00669">
    <property type="entry name" value="Flagellin_N"/>
    <property type="match status" value="1"/>
</dbReference>
<dbReference type="InterPro" id="IPR046358">
    <property type="entry name" value="Flagellin_C"/>
</dbReference>
<reference evidence="6" key="1">
    <citation type="journal article" date="2014" name="Int. J. Syst. Evol. Microbiol.">
        <title>Complete genome sequence of Corynebacterium casei LMG S-19264T (=DSM 44701T), isolated from a smear-ripened cheese.</title>
        <authorList>
            <consortium name="US DOE Joint Genome Institute (JGI-PGF)"/>
            <person name="Walter F."/>
            <person name="Albersmeier A."/>
            <person name="Kalinowski J."/>
            <person name="Ruckert C."/>
        </authorList>
    </citation>
    <scope>NUCLEOTIDE SEQUENCE</scope>
    <source>
        <strain evidence="6">CGMCC 1.12214</strain>
    </source>
</reference>
<dbReference type="Gene3D" id="1.20.1330.10">
    <property type="entry name" value="f41 fragment of flagellin, N-terminal domain"/>
    <property type="match status" value="1"/>
</dbReference>
<evidence type="ECO:0000259" key="5">
    <source>
        <dbReference type="Pfam" id="PF00700"/>
    </source>
</evidence>
<keyword evidence="3" id="KW-0964">Secreted</keyword>
<evidence type="ECO:0000313" key="7">
    <source>
        <dbReference type="Proteomes" id="UP000603912"/>
    </source>
</evidence>
<dbReference type="EMBL" id="BMES01000002">
    <property type="protein sequence ID" value="GGH26546.1"/>
    <property type="molecule type" value="Genomic_DNA"/>
</dbReference>
<organism evidence="6 7">
    <name type="scientific">Alsobacter metallidurans</name>
    <dbReference type="NCBI Taxonomy" id="340221"/>
    <lineage>
        <taxon>Bacteria</taxon>
        <taxon>Pseudomonadati</taxon>
        <taxon>Pseudomonadota</taxon>
        <taxon>Alphaproteobacteria</taxon>
        <taxon>Hyphomicrobiales</taxon>
        <taxon>Alsobacteraceae</taxon>
        <taxon>Alsobacter</taxon>
    </lineage>
</organism>
<proteinExistence type="inferred from homology"/>
<dbReference type="GO" id="GO:0005576">
    <property type="term" value="C:extracellular region"/>
    <property type="evidence" value="ECO:0007669"/>
    <property type="project" value="UniProtKB-SubCell"/>
</dbReference>
<accession>A0A917MKY0</accession>
<feature type="domain" description="Flagellin N-terminal" evidence="4">
    <location>
        <begin position="11"/>
        <end position="101"/>
    </location>
</feature>
<reference evidence="6" key="2">
    <citation type="submission" date="2020-09" db="EMBL/GenBank/DDBJ databases">
        <authorList>
            <person name="Sun Q."/>
            <person name="Zhou Y."/>
        </authorList>
    </citation>
    <scope>NUCLEOTIDE SEQUENCE</scope>
    <source>
        <strain evidence="6">CGMCC 1.12214</strain>
    </source>
</reference>
<dbReference type="GO" id="GO:0005198">
    <property type="term" value="F:structural molecule activity"/>
    <property type="evidence" value="ECO:0007669"/>
    <property type="project" value="UniProtKB-UniRule"/>
</dbReference>
<dbReference type="RefSeq" id="WP_188518934.1">
    <property type="nucleotide sequence ID" value="NZ_BMES01000002.1"/>
</dbReference>
<evidence type="ECO:0000256" key="2">
    <source>
        <dbReference type="ARBA" id="ARBA00023143"/>
    </source>
</evidence>
<sequence>MPTAITSGVRNALNALQSISGDAQVSQQRLATGRKVNSAVDNAVNYFTSISLNSRADQFTSLLDGMSNAVQTINAASKGIDNITTLIKSAQSTVKQMQAEATANRPTKTGTALTTAAESALTGKSLKDTTLDKLIGGAAAVTATASVVGNLGAGAGVATALTIVSGTTTFTSNALSSTTSTVRDFVNEINKSGIATASINDSGQLVVNGTGSNTVQIGYGQGATNAAALTAAQSGTGNTAFGLATTDYTTGIAASGGNSAVRANLIQQFNDLRSQIDNLAEDAGFNGTNLLNGNKLSVVFNEKTGSDQNKLDVQGQTITSSNLGVLTAGTTTSATTFNVQNDTDLSTVADSLTSALSSLKSTSSSLGSSLSIVQARQDFSRSLITNLQTGADNLVNADQNQEAATLLALQTRQQLGQTALSLSNQAAQGVLRLF</sequence>
<name>A0A917MKY0_9HYPH</name>
<evidence type="ECO:0000256" key="1">
    <source>
        <dbReference type="ARBA" id="ARBA00005709"/>
    </source>
</evidence>